<keyword evidence="2" id="KW-1185">Reference proteome</keyword>
<protein>
    <submittedName>
        <fullName evidence="1">SRPBCC family protein</fullName>
    </submittedName>
</protein>
<dbReference type="SUPFAM" id="SSF55961">
    <property type="entry name" value="Bet v1-like"/>
    <property type="match status" value="1"/>
</dbReference>
<dbReference type="Gene3D" id="3.30.530.20">
    <property type="match status" value="1"/>
</dbReference>
<name>A0ABW7N453_9BACT</name>
<comment type="caution">
    <text evidence="1">The sequence shown here is derived from an EMBL/GenBank/DDBJ whole genome shotgun (WGS) entry which is preliminary data.</text>
</comment>
<dbReference type="InterPro" id="IPR023393">
    <property type="entry name" value="START-like_dom_sf"/>
</dbReference>
<evidence type="ECO:0000313" key="2">
    <source>
        <dbReference type="Proteomes" id="UP001610063"/>
    </source>
</evidence>
<evidence type="ECO:0000313" key="1">
    <source>
        <dbReference type="EMBL" id="MFH6982367.1"/>
    </source>
</evidence>
<reference evidence="1 2" key="1">
    <citation type="journal article" date="2013" name="Int. J. Syst. Evol. Microbiol.">
        <title>Marinoscillum luteum sp. nov., isolated from marine sediment.</title>
        <authorList>
            <person name="Cha I.T."/>
            <person name="Park S.J."/>
            <person name="Kim S.J."/>
            <person name="Kim J.G."/>
            <person name="Jung M.Y."/>
            <person name="Shin K.S."/>
            <person name="Kwon K.K."/>
            <person name="Yang S.H."/>
            <person name="Seo Y.S."/>
            <person name="Rhee S.K."/>
        </authorList>
    </citation>
    <scope>NUCLEOTIDE SEQUENCE [LARGE SCALE GENOMIC DNA]</scope>
    <source>
        <strain evidence="1 2">KCTC 23939</strain>
    </source>
</reference>
<gene>
    <name evidence="1" type="ORF">ACHKAR_02905</name>
</gene>
<organism evidence="1 2">
    <name type="scientific">Marinoscillum luteum</name>
    <dbReference type="NCBI Taxonomy" id="861051"/>
    <lineage>
        <taxon>Bacteria</taxon>
        <taxon>Pseudomonadati</taxon>
        <taxon>Bacteroidota</taxon>
        <taxon>Cytophagia</taxon>
        <taxon>Cytophagales</taxon>
        <taxon>Reichenbachiellaceae</taxon>
        <taxon>Marinoscillum</taxon>
    </lineage>
</organism>
<accession>A0ABW7N453</accession>
<sequence>MKILAPLAENGRINPDASIRDSQSVIINAPIQKVWEVLIDMSRWPEWNGDIKSVKVDEVKDGAEFRWTLNGSTLTSTIRKVQAPELLSWTGSTKGIKAIQVWRLEDSGDNQTIVSTEESLQGFLTLFFSHQKLHTTLLKWLERLKQRAEQ</sequence>
<dbReference type="EMBL" id="JBIPKE010000011">
    <property type="protein sequence ID" value="MFH6982367.1"/>
    <property type="molecule type" value="Genomic_DNA"/>
</dbReference>
<dbReference type="InterPro" id="IPR019587">
    <property type="entry name" value="Polyketide_cyclase/dehydratase"/>
</dbReference>
<dbReference type="RefSeq" id="WP_395416099.1">
    <property type="nucleotide sequence ID" value="NZ_JBIPKE010000011.1"/>
</dbReference>
<dbReference type="Proteomes" id="UP001610063">
    <property type="component" value="Unassembled WGS sequence"/>
</dbReference>
<dbReference type="Pfam" id="PF10604">
    <property type="entry name" value="Polyketide_cyc2"/>
    <property type="match status" value="1"/>
</dbReference>
<proteinExistence type="predicted"/>